<organism evidence="2 3">
    <name type="scientific">Postechiella marina</name>
    <dbReference type="NCBI Taxonomy" id="943941"/>
    <lineage>
        <taxon>Bacteria</taxon>
        <taxon>Pseudomonadati</taxon>
        <taxon>Bacteroidota</taxon>
        <taxon>Flavobacteriia</taxon>
        <taxon>Flavobacteriales</taxon>
        <taxon>Flavobacteriaceae</taxon>
        <taxon>Postechiella</taxon>
    </lineage>
</organism>
<keyword evidence="3" id="KW-1185">Reference proteome</keyword>
<dbReference type="RefSeq" id="WP_344789422.1">
    <property type="nucleotide sequence ID" value="NZ_BAABCA010000007.1"/>
</dbReference>
<evidence type="ECO:0000313" key="3">
    <source>
        <dbReference type="Proteomes" id="UP001501496"/>
    </source>
</evidence>
<accession>A0ABP8CGY5</accession>
<sequence>MKLLKTTIFILAISLSFTIHAQETETTTKLDKESYYKKRAAEDAKYEQQFKAENKKEDKVFWEDQAAYEKELKQSDRKAYRAYMKGKRDAYAEHYEHCNSHCHHGDHYYSHASFYYYRYDNYHYNRYPERRATIRSNVRVNTPSLRVGLGL</sequence>
<feature type="chain" id="PRO_5046696226" evidence="1">
    <location>
        <begin position="22"/>
        <end position="151"/>
    </location>
</feature>
<dbReference type="Proteomes" id="UP001501496">
    <property type="component" value="Unassembled WGS sequence"/>
</dbReference>
<evidence type="ECO:0000256" key="1">
    <source>
        <dbReference type="SAM" id="SignalP"/>
    </source>
</evidence>
<gene>
    <name evidence="2" type="ORF">GCM10022291_32590</name>
</gene>
<name>A0ABP8CGY5_9FLAO</name>
<dbReference type="EMBL" id="BAABCA010000007">
    <property type="protein sequence ID" value="GAA4239197.1"/>
    <property type="molecule type" value="Genomic_DNA"/>
</dbReference>
<feature type="signal peptide" evidence="1">
    <location>
        <begin position="1"/>
        <end position="21"/>
    </location>
</feature>
<reference evidence="3" key="1">
    <citation type="journal article" date="2019" name="Int. J. Syst. Evol. Microbiol.">
        <title>The Global Catalogue of Microorganisms (GCM) 10K type strain sequencing project: providing services to taxonomists for standard genome sequencing and annotation.</title>
        <authorList>
            <consortium name="The Broad Institute Genomics Platform"/>
            <consortium name="The Broad Institute Genome Sequencing Center for Infectious Disease"/>
            <person name="Wu L."/>
            <person name="Ma J."/>
        </authorList>
    </citation>
    <scope>NUCLEOTIDE SEQUENCE [LARGE SCALE GENOMIC DNA]</scope>
    <source>
        <strain evidence="3">JCM 17630</strain>
    </source>
</reference>
<evidence type="ECO:0000313" key="2">
    <source>
        <dbReference type="EMBL" id="GAA4239197.1"/>
    </source>
</evidence>
<proteinExistence type="predicted"/>
<comment type="caution">
    <text evidence="2">The sequence shown here is derived from an EMBL/GenBank/DDBJ whole genome shotgun (WGS) entry which is preliminary data.</text>
</comment>
<keyword evidence="1" id="KW-0732">Signal</keyword>
<protein>
    <submittedName>
        <fullName evidence="2">Uncharacterized protein</fullName>
    </submittedName>
</protein>